<dbReference type="Pfam" id="PF14398">
    <property type="entry name" value="ATPgrasp_YheCD"/>
    <property type="match status" value="1"/>
</dbReference>
<name>A0ABR9B2M7_9BACL</name>
<organism evidence="1 2">
    <name type="scientific">Paenibacillus arenosi</name>
    <dbReference type="NCBI Taxonomy" id="2774142"/>
    <lineage>
        <taxon>Bacteria</taxon>
        <taxon>Bacillati</taxon>
        <taxon>Bacillota</taxon>
        <taxon>Bacilli</taxon>
        <taxon>Bacillales</taxon>
        <taxon>Paenibacillaceae</taxon>
        <taxon>Paenibacillus</taxon>
    </lineage>
</organism>
<comment type="caution">
    <text evidence="1">The sequence shown here is derived from an EMBL/GenBank/DDBJ whole genome shotgun (WGS) entry which is preliminary data.</text>
</comment>
<gene>
    <name evidence="1" type="ORF">IFO66_17950</name>
</gene>
<dbReference type="SUPFAM" id="SSF56059">
    <property type="entry name" value="Glutathione synthetase ATP-binding domain-like"/>
    <property type="match status" value="1"/>
</dbReference>
<sequence>MSGASQPNLPIVAILTIEDEKDYFRGNRGNFADLLSAAKKMGYTSYIITIKDLKLQAKRVIGYRYVSDKNEWRQEWFPLPHILYNRIPQREDEMQPAVKKKLQDIMKHPTIRMFNPTFFNKWKLYKWLNKSNATRPYIPHTLKLTNAEQLGKMLNHHSYLFLKPVSGKAGMGIMTLRLNLDNGFKYRLRIQDKSKNISYNCTSISKLWSRIMKQVGTAKYIVQQGITLASINKRPFDLRALIQKTEQGNWDITGVGARLAGSASITTHVPRGGSIEDPSKLLTSLFGEQGSARILARIRNTALVLARQIEQEAGKPLGEMSMDLGVDAAGGIWFFEANAKPMKFDEPDIRKRSLERVYQYSTFLMKSGG</sequence>
<protein>
    <submittedName>
        <fullName evidence="1">YheC/YheD family protein</fullName>
    </submittedName>
</protein>
<dbReference type="EMBL" id="JACYTN010000019">
    <property type="protein sequence ID" value="MBD8500179.1"/>
    <property type="molecule type" value="Genomic_DNA"/>
</dbReference>
<accession>A0ABR9B2M7</accession>
<keyword evidence="2" id="KW-1185">Reference proteome</keyword>
<evidence type="ECO:0000313" key="2">
    <source>
        <dbReference type="Proteomes" id="UP000634529"/>
    </source>
</evidence>
<reference evidence="1 2" key="1">
    <citation type="submission" date="2020-09" db="EMBL/GenBank/DDBJ databases">
        <title>Paenibacillus sp. CAU 1523 isolated from sand of Haeundae Beach.</title>
        <authorList>
            <person name="Kim W."/>
        </authorList>
    </citation>
    <scope>NUCLEOTIDE SEQUENCE [LARGE SCALE GENOMIC DNA]</scope>
    <source>
        <strain evidence="1 2">CAU 1523</strain>
    </source>
</reference>
<dbReference type="RefSeq" id="WP_192026494.1">
    <property type="nucleotide sequence ID" value="NZ_JACYTN010000019.1"/>
</dbReference>
<dbReference type="InterPro" id="IPR026838">
    <property type="entry name" value="YheC/D"/>
</dbReference>
<proteinExistence type="predicted"/>
<dbReference type="Proteomes" id="UP000634529">
    <property type="component" value="Unassembled WGS sequence"/>
</dbReference>
<evidence type="ECO:0000313" key="1">
    <source>
        <dbReference type="EMBL" id="MBD8500179.1"/>
    </source>
</evidence>